<evidence type="ECO:0000313" key="2">
    <source>
        <dbReference type="Proteomes" id="UP001056778"/>
    </source>
</evidence>
<dbReference type="EMBL" id="CM043017">
    <property type="protein sequence ID" value="KAI4466102.1"/>
    <property type="molecule type" value="Genomic_DNA"/>
</dbReference>
<dbReference type="Proteomes" id="UP001056778">
    <property type="component" value="Chromosome 3"/>
</dbReference>
<proteinExistence type="predicted"/>
<comment type="caution">
    <text evidence="1">The sequence shown here is derived from an EMBL/GenBank/DDBJ whole genome shotgun (WGS) entry which is preliminary data.</text>
</comment>
<organism evidence="1 2">
    <name type="scientific">Holotrichia oblita</name>
    <name type="common">Chafer beetle</name>
    <dbReference type="NCBI Taxonomy" id="644536"/>
    <lineage>
        <taxon>Eukaryota</taxon>
        <taxon>Metazoa</taxon>
        <taxon>Ecdysozoa</taxon>
        <taxon>Arthropoda</taxon>
        <taxon>Hexapoda</taxon>
        <taxon>Insecta</taxon>
        <taxon>Pterygota</taxon>
        <taxon>Neoptera</taxon>
        <taxon>Endopterygota</taxon>
        <taxon>Coleoptera</taxon>
        <taxon>Polyphaga</taxon>
        <taxon>Scarabaeiformia</taxon>
        <taxon>Scarabaeidae</taxon>
        <taxon>Melolonthinae</taxon>
        <taxon>Holotrichia</taxon>
    </lineage>
</organism>
<protein>
    <submittedName>
        <fullName evidence="1">Uncharacterized protein</fullName>
    </submittedName>
</protein>
<accession>A0ACB9TH05</accession>
<evidence type="ECO:0000313" key="1">
    <source>
        <dbReference type="EMBL" id="KAI4466102.1"/>
    </source>
</evidence>
<sequence length="194" mass="22204">MIRYTENLILLKEQFGFCEGLSTDSQIFRVTNAARHSLKARDWLECIGKEWLMSFMKRHADLSLQKPESTSLSRSMAFNKPVIDDFFNKYGSVLESFKFTPDKIWNLDETGIAIVMRPVKIFSTKGKKQVGSPTGSIAIGNTSGWMTSELLPEFPHIKSVIYSHYLANVAIEKDANRFVNNQCALEYYWDDPTD</sequence>
<gene>
    <name evidence="1" type="ORF">MML48_3g00007082</name>
</gene>
<reference evidence="1" key="1">
    <citation type="submission" date="2022-04" db="EMBL/GenBank/DDBJ databases">
        <title>Chromosome-scale genome assembly of Holotrichia oblita Faldermann.</title>
        <authorList>
            <person name="Rongchong L."/>
        </authorList>
    </citation>
    <scope>NUCLEOTIDE SEQUENCE</scope>
    <source>
        <strain evidence="1">81SQS9</strain>
    </source>
</reference>
<keyword evidence="2" id="KW-1185">Reference proteome</keyword>
<name>A0ACB9TH05_HOLOL</name>